<evidence type="ECO:0000259" key="1">
    <source>
        <dbReference type="Pfam" id="PF01957"/>
    </source>
</evidence>
<organism evidence="2">
    <name type="scientific">Acetithermum autotrophicum</name>
    <dbReference type="NCBI Taxonomy" id="1446466"/>
    <lineage>
        <taxon>Bacteria</taxon>
        <taxon>Candidatus Bipolaricaulota</taxon>
        <taxon>Candidatus Acetithermum</taxon>
    </lineage>
</organism>
<dbReference type="Pfam" id="PF01957">
    <property type="entry name" value="NfeD"/>
    <property type="match status" value="1"/>
</dbReference>
<evidence type="ECO:0000313" key="2">
    <source>
        <dbReference type="EMBL" id="BAL59421.1"/>
    </source>
</evidence>
<dbReference type="AlphaFoldDB" id="H5SUZ2"/>
<dbReference type="EMBL" id="AP011803">
    <property type="protein sequence ID" value="BAL59421.1"/>
    <property type="molecule type" value="Genomic_DNA"/>
</dbReference>
<name>H5SUZ2_ACEAU</name>
<sequence>MPWCHILIGLPVGIAAAFLFLPPAQAWPTAAILSALSVFVGIKSWQAMRQAVVTGREAMKGKLAEVRDWHGQEGQINYRGELWSARGPEGLRPGDWVVIESLEGLKAVVQRANSH</sequence>
<gene>
    <name evidence="2" type="ORF">HGMM_OP4C057</name>
</gene>
<dbReference type="InterPro" id="IPR002810">
    <property type="entry name" value="NfeD-like_C"/>
</dbReference>
<feature type="domain" description="NfeD-like C-terminal" evidence="1">
    <location>
        <begin position="57"/>
        <end position="111"/>
    </location>
</feature>
<reference evidence="2" key="2">
    <citation type="journal article" date="2012" name="PLoS ONE">
        <title>A Deeply Branching Thermophilic Bacterium with an Ancient Acetyl-CoA Pathway Dominates a Subsurface Ecosystem.</title>
        <authorList>
            <person name="Takami H."/>
            <person name="Noguchi H."/>
            <person name="Takaki Y."/>
            <person name="Uchiyama I."/>
            <person name="Toyoda A."/>
            <person name="Nishi S."/>
            <person name="Chee G.-J."/>
            <person name="Arai W."/>
            <person name="Nunoura T."/>
            <person name="Itoh T."/>
            <person name="Hattori M."/>
            <person name="Takai K."/>
        </authorList>
    </citation>
    <scope>NUCLEOTIDE SEQUENCE</scope>
</reference>
<dbReference type="Gene3D" id="2.40.50.140">
    <property type="entry name" value="Nucleic acid-binding proteins"/>
    <property type="match status" value="1"/>
</dbReference>
<dbReference type="InterPro" id="IPR012340">
    <property type="entry name" value="NA-bd_OB-fold"/>
</dbReference>
<accession>H5SUZ2</accession>
<dbReference type="SUPFAM" id="SSF141322">
    <property type="entry name" value="NfeD domain-like"/>
    <property type="match status" value="1"/>
</dbReference>
<proteinExistence type="predicted"/>
<protein>
    <recommendedName>
        <fullName evidence="1">NfeD-like C-terminal domain-containing protein</fullName>
    </recommendedName>
</protein>
<reference evidence="2" key="1">
    <citation type="journal article" date="2005" name="Environ. Microbiol.">
        <title>Genetic and functional properties of uncultivated thermophilic crenarchaeotes from a subsurface gold mine as revealed by analysis of genome fragments.</title>
        <authorList>
            <person name="Nunoura T."/>
            <person name="Hirayama H."/>
            <person name="Takami H."/>
            <person name="Oida H."/>
            <person name="Nishi S."/>
            <person name="Shimamura S."/>
            <person name="Suzuki Y."/>
            <person name="Inagaki F."/>
            <person name="Takai K."/>
            <person name="Nealson K.H."/>
            <person name="Horikoshi K."/>
        </authorList>
    </citation>
    <scope>NUCLEOTIDE SEQUENCE</scope>
</reference>